<feature type="domain" description="Peptidase A1" evidence="10">
    <location>
        <begin position="956"/>
        <end position="1344"/>
    </location>
</feature>
<dbReference type="Pfam" id="PF00026">
    <property type="entry name" value="Asp"/>
    <property type="match status" value="15"/>
</dbReference>
<evidence type="ECO:0000256" key="5">
    <source>
        <dbReference type="ARBA" id="ARBA00023157"/>
    </source>
</evidence>
<dbReference type="GO" id="GO:0005576">
    <property type="term" value="C:extracellular region"/>
    <property type="evidence" value="ECO:0007669"/>
    <property type="project" value="UniProtKB-SubCell"/>
</dbReference>
<evidence type="ECO:0000256" key="6">
    <source>
        <dbReference type="PIRSR" id="PIRSR601461-1"/>
    </source>
</evidence>
<dbReference type="PANTHER" id="PTHR47966:SF49">
    <property type="entry name" value="PEPSIN A-5"/>
    <property type="match status" value="1"/>
</dbReference>
<name>A0A835ZPE1_SHEEP</name>
<feature type="active site" evidence="6">
    <location>
        <position position="2440"/>
    </location>
</feature>
<feature type="domain" description="Peptidase A1" evidence="10">
    <location>
        <begin position="352"/>
        <end position="916"/>
    </location>
</feature>
<dbReference type="FunFam" id="2.40.70.10:FF:000004">
    <property type="entry name" value="Pepsin A"/>
    <property type="match status" value="7"/>
</dbReference>
<dbReference type="InterPro" id="IPR012848">
    <property type="entry name" value="Aspartic_peptidase_N"/>
</dbReference>
<evidence type="ECO:0000256" key="7">
    <source>
        <dbReference type="PIRSR" id="PIRSR601461-2"/>
    </source>
</evidence>
<keyword evidence="8" id="KW-0064">Aspartyl protease</keyword>
<keyword evidence="5 7" id="KW-1015">Disulfide bond</keyword>
<feature type="domain" description="Peptidase A1" evidence="10">
    <location>
        <begin position="2539"/>
        <end position="2764"/>
    </location>
</feature>
<dbReference type="GO" id="GO:0006508">
    <property type="term" value="P:proteolysis"/>
    <property type="evidence" value="ECO:0007669"/>
    <property type="project" value="UniProtKB-KW"/>
</dbReference>
<sequence length="3503" mass="387414">MDEMEERLLTEIFYVGNITIGTPPQEFQVIFDTGSSDLWVPSDYCSSSACSTHVRFRHRQSSTFRPTNETFRIIYGAGRMKGVVAHDTVRIGDLVSIDQPFGLSVAEYGFRDRSFDGILGLNYPNKSSSRAIPVFDKLKNEGAISEPVFAFYLSKDEQEGSVVMFGGLDHRYYKGELNWIPLIQAGDWTLHVDRITMKREVIACSDGCMALVDTGASHIQGPGRLVDNIQNLIGAKRCGFKHYVSCSVVNTLPSIIFTISGIKYPVPARAYILKIGDFLSTDQPFSLSVAEYGFEDRRSDGVLGLNYPNQSCSRAIPIFDKLKNEGAISKAVSAFYLSKSFSGLKGKTRLVYMGNITIGTPPQGFQVIFDTGSSDLWVSSDFCTSPACSTKIMFRHLQSSTFQPTNKTFRIAYGSGNMEGVVAHDTVRDHTLTSLYRDEQEGSVVMFGGVDHHYYKGELNRVPLIRADDWSVHVDRITMKREVIACSDGCAALMDTGTSVIRGPGRLVNNIQKLIGAKPVGSKHYISCSAVNTLPSIIFTINGINYPVPAQAYILKDSPLSSLYRDKWEGSVVMFGGVDHCYYKGELSWVPLIQRVTRFYAWTVNTLASIILTINGINYPVPAQAYILKVNRHDLIPCFSYVHANQLDFRAKIQGRDYSSILCILKSFKVHSPRTLMKIGDLVSIDQPFGLSMAEYGFHGRRFDGVLGLNYPRQSCCRPTPIFDKLKNQGAISEPVFAFYLSKDEQEGSVVMFGGVDHRYYKGELNWVPLVKADDWTIQVDRISMRREVIACSDGCDALLDTGASFIHGPGRLIDDIQKLIGSEPRDFKHYISCSAVNTLPSIIFTINGINYPVPAQAYILKWPSQIAESSTQVRFRHYKSSIFRPIQKTFWIAYGSGSMKGFHAYDTIRHYVSWFAVNTLSSIILTINGINYPVPAQAYIFKIFNGLKGKTRILYVGNITIGTPPQEFQVIFDTGSSDLWVPSDYCNSSACSTHVRFRHLQSSTFRPTNKTFRIIYGAGTIKGVVAYDTVRIGELVSTDQPFGLSVAEYGFQSRRYDGILGLNYPKQSWSRTIPIFDKLKNEGAISEPVFAFYLSKDEQEGSVVMFGGVDHRYYKGELNWVPLVKADDWTIHVDRITMKREVIASSDGCAAMVDTGASHIQGPGRLVDKVQKLIGAKPRGSKHYVSCSAVNTLPSIIFTINGINYPVPGRAYILKERVRLSPFHIWSRNSSRMDVTSKFNRKTQVGLALSITMKRKVIACSGGCKAIVDTRATCIKGLRTVINNIQNLIGATPRGSKDSRGRCLTTFQENTVSPSTENGVLGDVFLRLYFLVFDQGNDRIGQAQAGAKGSVVMFRGVDKSYYQGTLSWVTLIHAGNWSVHMDRISMKRRGIACSGGCEALVDTRASLILDPRRLISNIQKLISAMPRGSKDYVSCFAVNTLSSITFTLNGIIYPVPAQAYFLKMLYVGNITIGTPPQEFQVVFDTGSSDLLVPSINCLSPTKRPCSKQDKFKHHQSSTFRFTNDTFRIYFGSGTMRGFVAHDTVRIGDLVSTDQPFGLIFLETWLDIPFDGILGLNYPKISFSGAIPIFDKLKNEGAFSEPVFAFYLNKDKQEGSVVMFGGVDHRYYKGELNWVPLIHPGEWSIPLDRISMRRKVIACSGGCEALVGTGTSLILGPRTVVENIQKHIGATQQCFEYFVSCSAVYALPSIVFTINGINYPVPPQAYLVKVHVTQSAKGLSCVKEERELRGSELGKLYVGNITIGTPPQEFQVIFDTGSSDLWVSSVFCISPTCSTHIRFRHRQSSTFRLANKTFGIMYGSGRMKGVVVHDTVRIGDLVSTDQPFGLSVTEYGFEGIPFDGVLGLNYPKLSFSGAIPIFDNLKNQGAISEPVFAFYLSKDKWEGSVVMFGGVDHRYYKGELNWVPLIQAGDWSVHMDRISMKRKVIACSGGCEAVVDTGTSLIEGPRRLVNNIQKLIGAMPQGFEDYVSCFAVNTLPSIIFTINGINYPVPARDYILKVPPLGVGIPDPSVGRLDAKKSPGLKTRVPGSQVFSNLPAALDYTSWFRHYKSSTFPPTQKTFSITYGSGNMKGFLAYHTVRIGDLVSTDQLCSLSVVEYRYEGAPFDGVLGLNYPNISIFGAIPIFDNLKNQGAISEPIFAFYLSNISMKRKVLVCSGGCEALVDTGTSLTLAQEDCSITYRSSTLWGSKHYIPCFAIYTLPSIIFTINGINYPVPAQAYMLKMVYVGKITIGTPPQEFQVVFDTGSSDLWVPSIFCPSSACSTHVRFRHHQSSTFRPTQKTFSITYGSGSMKGFLAYDTVRIGDLLSIDQEFGLSVAEYGFEHVPFDGVLGLNYPDMSFIRTIPIFDNLKNQGAFSEPVFAFYLGKAKGSVVMFGGVDHHYYKGELNWVPLIHAGDWSVHMDRISMKRKVIACSGGCEAIVDTGTSLILGPRRLVNSIQKLIGATPQGSEHYISCFAIYTLPSIIFTINGINYPVPARAYIHKTAYVGNIAIGTPPQQFRVVFDTGSSDLWVPSNFCTSPACYSHITFKYWESSTYRHTTKPFEIAYGSGRIKGHLAYDTIQIGNLVSTDQPFGLSLEEYGFNGLPFDGILGLNYPNNSILGAIPIFDNLKKQGAISEPIFAFYLSKGTVNGSVLMLGGVDKAYYKGQLNWIPLSRVGDWRINLDHISMKGKLIGCSGGCEALVDTGTSLINGPTRLVTNIQRLIGAMPLGPKHYVSCSTINILPSIIFTINGINYTLPAQAYILKLIYVGNITIGTPPQEFQVVIDTGSSDLWVSSIFCTSPACYKHNTFKYNESSTYRPTQETFNIIYGSGIIKGLLAYDTIRIGDLAITDQPFGLSLEEYGFESAPFDGILGLNYPRMSTIGAIPIFDNLKKQGVISEPVFAFYLSKCRGKDSVVMFGGVDKAYYMGELKWLTQAGDWRVNMDHISMKRKVIACSGGCHAVLDTGTSLIQGPTSLVNNIQRLIRATPHGFKHYISCFAINILPSLVFTINGINYPVPARAYIFKLTESIPLRKVKTMQEILSEKNLLNNFLEEHAYRLSQISTRNSNITPVPMRNFLDVNTRIAFKYYESSTSRDMNTPLSIIYGTGIMKGFLAYDTIQTGDLVSTDQPFGLSLELNKFDNTPFDGLLGLNYPRMSAIGAIPIFDNLKKQGAISEPVFAFYLSKCRHYVSCFAINTLPSILFTINGINYPMPAGVYILKDSRGHCFGTFKENRIHKAKSPKNMTGSPPLKAFKASRSFLSIKEGTSTLIIGLSQSKPRSGRGSLRKGETGLAPEHVFQTEAQHQSVDKWLRGSRWDAGAEAPAGDRNTGAQGPRSTGEGMLILNSWSVVIGPSNDQEKGTHISFNYQNSSTFEKPGQPITIYYGSGIIQGFLGSDTVRIGNLGSLKQSFGLSEVEYGLDGAPFDGVLGLAFPSISSKGAIPVFDNLWSQGAFSEPVFAFYLSKSKPEGSVVMFGGVDRRFYKGELNWVPVSQPRHWLISMNQ</sequence>
<feature type="domain" description="Peptidase A1" evidence="10">
    <location>
        <begin position="1467"/>
        <end position="1766"/>
    </location>
</feature>
<evidence type="ECO:0000313" key="11">
    <source>
        <dbReference type="EMBL" id="KAG5196409.1"/>
    </source>
</evidence>
<proteinExistence type="inferred from homology"/>
<protein>
    <recommendedName>
        <fullName evidence="10">Peptidase A1 domain-containing protein</fullName>
    </recommendedName>
</protein>
<dbReference type="EMBL" id="JAEMGP010000021">
    <property type="protein sequence ID" value="KAG5196409.1"/>
    <property type="molecule type" value="Genomic_DNA"/>
</dbReference>
<feature type="domain" description="Peptidase A1" evidence="10">
    <location>
        <begin position="1757"/>
        <end position="2068"/>
    </location>
</feature>
<comment type="subcellular location">
    <subcellularLocation>
        <location evidence="1">Secreted</location>
        <location evidence="1">Extracellular space</location>
    </subcellularLocation>
</comment>
<dbReference type="Gene3D" id="2.40.70.10">
    <property type="entry name" value="Acid Proteases"/>
    <property type="match status" value="23"/>
</dbReference>
<organism evidence="11 12">
    <name type="scientific">Ovis aries</name>
    <name type="common">Sheep</name>
    <dbReference type="NCBI Taxonomy" id="9940"/>
    <lineage>
        <taxon>Eukaryota</taxon>
        <taxon>Metazoa</taxon>
        <taxon>Chordata</taxon>
        <taxon>Craniata</taxon>
        <taxon>Vertebrata</taxon>
        <taxon>Euteleostomi</taxon>
        <taxon>Mammalia</taxon>
        <taxon>Eutheria</taxon>
        <taxon>Laurasiatheria</taxon>
        <taxon>Artiodactyla</taxon>
        <taxon>Ruminantia</taxon>
        <taxon>Pecora</taxon>
        <taxon>Bovidae</taxon>
        <taxon>Caprinae</taxon>
        <taxon>Ovis</taxon>
    </lineage>
</organism>
<evidence type="ECO:0000313" key="12">
    <source>
        <dbReference type="Proteomes" id="UP000664991"/>
    </source>
</evidence>
<dbReference type="Proteomes" id="UP000664991">
    <property type="component" value="Chromosome 21"/>
</dbReference>
<feature type="active site" evidence="6">
    <location>
        <position position="2261"/>
    </location>
</feature>
<accession>A0A835ZPE1</accession>
<keyword evidence="8" id="KW-0378">Hydrolase</keyword>
<dbReference type="PANTHER" id="PTHR47966">
    <property type="entry name" value="BETA-SITE APP-CLEAVING ENZYME, ISOFORM A-RELATED"/>
    <property type="match status" value="1"/>
</dbReference>
<dbReference type="PROSITE" id="PS51767">
    <property type="entry name" value="PEPTIDASE_A1"/>
    <property type="match status" value="9"/>
</dbReference>
<dbReference type="InterPro" id="IPR001969">
    <property type="entry name" value="Aspartic_peptidase_AS"/>
</dbReference>
<dbReference type="PRINTS" id="PR00792">
    <property type="entry name" value="PEPSIN"/>
</dbReference>
<feature type="domain" description="Peptidase A1" evidence="10">
    <location>
        <begin position="2767"/>
        <end position="3070"/>
    </location>
</feature>
<keyword evidence="3" id="KW-0964">Secreted</keyword>
<evidence type="ECO:0000256" key="8">
    <source>
        <dbReference type="RuleBase" id="RU000454"/>
    </source>
</evidence>
<dbReference type="InterPro" id="IPR001461">
    <property type="entry name" value="Aspartic_peptidase_A1"/>
</dbReference>
<feature type="region of interest" description="Disordered" evidence="9">
    <location>
        <begin position="3318"/>
        <end position="3337"/>
    </location>
</feature>
<evidence type="ECO:0000259" key="10">
    <source>
        <dbReference type="PROSITE" id="PS51767"/>
    </source>
</evidence>
<evidence type="ECO:0000256" key="4">
    <source>
        <dbReference type="ARBA" id="ARBA00022729"/>
    </source>
</evidence>
<evidence type="ECO:0000256" key="3">
    <source>
        <dbReference type="ARBA" id="ARBA00022525"/>
    </source>
</evidence>
<gene>
    <name evidence="11" type="ORF">JEQ12_011095</name>
</gene>
<evidence type="ECO:0000256" key="9">
    <source>
        <dbReference type="SAM" id="MobiDB-lite"/>
    </source>
</evidence>
<dbReference type="GO" id="GO:0004190">
    <property type="term" value="F:aspartic-type endopeptidase activity"/>
    <property type="evidence" value="ECO:0007669"/>
    <property type="project" value="UniProtKB-KW"/>
</dbReference>
<dbReference type="Pfam" id="PF07966">
    <property type="entry name" value="A1_Propeptide"/>
    <property type="match status" value="1"/>
</dbReference>
<evidence type="ECO:0000256" key="1">
    <source>
        <dbReference type="ARBA" id="ARBA00004239"/>
    </source>
</evidence>
<dbReference type="Gene3D" id="2.60.40.1960">
    <property type="match status" value="1"/>
</dbReference>
<feature type="domain" description="Peptidase A1" evidence="10">
    <location>
        <begin position="3286"/>
        <end position="3503"/>
    </location>
</feature>
<reference evidence="11 12" key="1">
    <citation type="submission" date="2020-12" db="EMBL/GenBank/DDBJ databases">
        <title>De novo assembly of Tibetan sheep genome.</title>
        <authorList>
            <person name="Li X."/>
        </authorList>
    </citation>
    <scope>NUCLEOTIDE SEQUENCE [LARGE SCALE GENOMIC DNA]</scope>
    <source>
        <tissue evidence="11">Heart</tissue>
    </source>
</reference>
<dbReference type="PROSITE" id="PS00141">
    <property type="entry name" value="ASP_PROTEASE"/>
    <property type="match status" value="14"/>
</dbReference>
<feature type="disulfide bond" evidence="7">
    <location>
        <begin position="2431"/>
        <end position="2435"/>
    </location>
</feature>
<dbReference type="SMR" id="A0A835ZPE1"/>
<evidence type="ECO:0000256" key="2">
    <source>
        <dbReference type="ARBA" id="ARBA00007447"/>
    </source>
</evidence>
<dbReference type="InterPro" id="IPR021109">
    <property type="entry name" value="Peptidase_aspartic_dom_sf"/>
</dbReference>
<dbReference type="SUPFAM" id="SSF50630">
    <property type="entry name" value="Acid proteases"/>
    <property type="match status" value="17"/>
</dbReference>
<feature type="domain" description="Peptidase A1" evidence="10">
    <location>
        <begin position="2243"/>
        <end position="2542"/>
    </location>
</feature>
<keyword evidence="4" id="KW-0732">Signal</keyword>
<feature type="domain" description="Peptidase A1" evidence="10">
    <location>
        <begin position="14"/>
        <end position="331"/>
    </location>
</feature>
<comment type="caution">
    <text evidence="11">The sequence shown here is derived from an EMBL/GenBank/DDBJ whole genome shotgun (WGS) entry which is preliminary data.</text>
</comment>
<feature type="disulfide bond" evidence="7">
    <location>
        <begin position="2274"/>
        <end position="2279"/>
    </location>
</feature>
<comment type="similarity">
    <text evidence="2 8">Belongs to the peptidase A1 family.</text>
</comment>
<dbReference type="InterPro" id="IPR033121">
    <property type="entry name" value="PEPTIDASE_A1"/>
</dbReference>
<keyword evidence="8" id="KW-0645">Protease</keyword>